<accession>X1MGR4</accession>
<feature type="non-terminal residue" evidence="1">
    <location>
        <position position="1"/>
    </location>
</feature>
<sequence>KRLFSLKTQSFPKGAVPRHLLGFLFKKGGDPATCAKETADKAGAARVIGMNACISRLKKKR</sequence>
<reference evidence="1" key="1">
    <citation type="journal article" date="2014" name="Front. Microbiol.">
        <title>High frequency of phylogenetically diverse reductive dehalogenase-homologous genes in deep subseafloor sedimentary metagenomes.</title>
        <authorList>
            <person name="Kawai M."/>
            <person name="Futagami T."/>
            <person name="Toyoda A."/>
            <person name="Takaki Y."/>
            <person name="Nishi S."/>
            <person name="Hori S."/>
            <person name="Arai W."/>
            <person name="Tsubouchi T."/>
            <person name="Morono Y."/>
            <person name="Uchiyama I."/>
            <person name="Ito T."/>
            <person name="Fujiyama A."/>
            <person name="Inagaki F."/>
            <person name="Takami H."/>
        </authorList>
    </citation>
    <scope>NUCLEOTIDE SEQUENCE</scope>
    <source>
        <strain evidence="1">Expedition CK06-06</strain>
    </source>
</reference>
<organism evidence="1">
    <name type="scientific">marine sediment metagenome</name>
    <dbReference type="NCBI Taxonomy" id="412755"/>
    <lineage>
        <taxon>unclassified sequences</taxon>
        <taxon>metagenomes</taxon>
        <taxon>ecological metagenomes</taxon>
    </lineage>
</organism>
<comment type="caution">
    <text evidence="1">The sequence shown here is derived from an EMBL/GenBank/DDBJ whole genome shotgun (WGS) entry which is preliminary data.</text>
</comment>
<dbReference type="AlphaFoldDB" id="X1MGR4"/>
<protein>
    <submittedName>
        <fullName evidence="1">Uncharacterized protein</fullName>
    </submittedName>
</protein>
<dbReference type="EMBL" id="BARV01005727">
    <property type="protein sequence ID" value="GAI17276.1"/>
    <property type="molecule type" value="Genomic_DNA"/>
</dbReference>
<gene>
    <name evidence="1" type="ORF">S06H3_11637</name>
</gene>
<evidence type="ECO:0000313" key="1">
    <source>
        <dbReference type="EMBL" id="GAI17276.1"/>
    </source>
</evidence>
<name>X1MGR4_9ZZZZ</name>
<proteinExistence type="predicted"/>